<dbReference type="PATRIC" id="fig|307121.4.peg.420"/>
<dbReference type="InterPro" id="IPR012951">
    <property type="entry name" value="BBE"/>
</dbReference>
<dbReference type="InterPro" id="IPR050416">
    <property type="entry name" value="FAD-linked_Oxidoreductase"/>
</dbReference>
<dbReference type="GO" id="GO:0016491">
    <property type="term" value="F:oxidoreductase activity"/>
    <property type="evidence" value="ECO:0007669"/>
    <property type="project" value="UniProtKB-KW"/>
</dbReference>
<dbReference type="Gene3D" id="3.40.462.20">
    <property type="match status" value="1"/>
</dbReference>
<evidence type="ECO:0000256" key="5">
    <source>
        <dbReference type="ARBA" id="ARBA00023002"/>
    </source>
</evidence>
<evidence type="ECO:0000313" key="7">
    <source>
        <dbReference type="EMBL" id="SBV24945.1"/>
    </source>
</evidence>
<evidence type="ECO:0000313" key="8">
    <source>
        <dbReference type="Proteomes" id="UP000199393"/>
    </source>
</evidence>
<organism evidence="7 8">
    <name type="scientific">Micromonospora krabiensis</name>
    <dbReference type="NCBI Taxonomy" id="307121"/>
    <lineage>
        <taxon>Bacteria</taxon>
        <taxon>Bacillati</taxon>
        <taxon>Actinomycetota</taxon>
        <taxon>Actinomycetes</taxon>
        <taxon>Micromonosporales</taxon>
        <taxon>Micromonosporaceae</taxon>
        <taxon>Micromonospora</taxon>
    </lineage>
</organism>
<evidence type="ECO:0000256" key="2">
    <source>
        <dbReference type="ARBA" id="ARBA00005466"/>
    </source>
</evidence>
<dbReference type="Gene3D" id="3.30.465.10">
    <property type="match status" value="1"/>
</dbReference>
<dbReference type="PANTHER" id="PTHR42973:SF39">
    <property type="entry name" value="FAD-BINDING PCMH-TYPE DOMAIN-CONTAINING PROTEIN"/>
    <property type="match status" value="1"/>
</dbReference>
<dbReference type="Proteomes" id="UP000199393">
    <property type="component" value="Chromosome I"/>
</dbReference>
<keyword evidence="4" id="KW-0274">FAD</keyword>
<dbReference type="Pfam" id="PF01565">
    <property type="entry name" value="FAD_binding_4"/>
    <property type="match status" value="1"/>
</dbReference>
<evidence type="ECO:0000256" key="3">
    <source>
        <dbReference type="ARBA" id="ARBA00022630"/>
    </source>
</evidence>
<keyword evidence="5" id="KW-0560">Oxidoreductase</keyword>
<keyword evidence="3" id="KW-0285">Flavoprotein</keyword>
<keyword evidence="8" id="KW-1185">Reference proteome</keyword>
<dbReference type="PANTHER" id="PTHR42973">
    <property type="entry name" value="BINDING OXIDOREDUCTASE, PUTATIVE (AFU_ORTHOLOGUE AFUA_1G17690)-RELATED"/>
    <property type="match status" value="1"/>
</dbReference>
<name>A0A1C3MXA5_9ACTN</name>
<evidence type="ECO:0000259" key="6">
    <source>
        <dbReference type="PROSITE" id="PS51387"/>
    </source>
</evidence>
<dbReference type="InterPro" id="IPR016169">
    <property type="entry name" value="FAD-bd_PCMH_sub2"/>
</dbReference>
<dbReference type="AlphaFoldDB" id="A0A1C3MXA5"/>
<accession>A0A1C3MXA5</accession>
<dbReference type="PROSITE" id="PS51387">
    <property type="entry name" value="FAD_PCMH"/>
    <property type="match status" value="1"/>
</dbReference>
<dbReference type="SUPFAM" id="SSF56176">
    <property type="entry name" value="FAD-binding/transporter-associated domain-like"/>
    <property type="match status" value="1"/>
</dbReference>
<dbReference type="EMBL" id="LT598496">
    <property type="protein sequence ID" value="SBV24945.1"/>
    <property type="molecule type" value="Genomic_DNA"/>
</dbReference>
<dbReference type="InterPro" id="IPR016166">
    <property type="entry name" value="FAD-bd_PCMH"/>
</dbReference>
<dbReference type="GO" id="GO:0071949">
    <property type="term" value="F:FAD binding"/>
    <property type="evidence" value="ECO:0007669"/>
    <property type="project" value="InterPro"/>
</dbReference>
<proteinExistence type="inferred from homology"/>
<dbReference type="InterPro" id="IPR036318">
    <property type="entry name" value="FAD-bd_PCMH-like_sf"/>
</dbReference>
<dbReference type="InterPro" id="IPR006093">
    <property type="entry name" value="Oxy_OxRdtase_FAD_BS"/>
</dbReference>
<dbReference type="Gene3D" id="3.30.43.10">
    <property type="entry name" value="Uridine Diphospho-n-acetylenolpyruvylglucosamine Reductase, domain 2"/>
    <property type="match status" value="1"/>
</dbReference>
<comment type="similarity">
    <text evidence="2">Belongs to the oxygen-dependent FAD-linked oxidoreductase family.</text>
</comment>
<protein>
    <submittedName>
        <fullName evidence="7">FAD/FMN-containing dehydrogenase</fullName>
    </submittedName>
</protein>
<dbReference type="OrthoDB" id="9775082at2"/>
<dbReference type="Pfam" id="PF08031">
    <property type="entry name" value="BBE"/>
    <property type="match status" value="1"/>
</dbReference>
<evidence type="ECO:0000256" key="1">
    <source>
        <dbReference type="ARBA" id="ARBA00001974"/>
    </source>
</evidence>
<feature type="domain" description="FAD-binding PCMH-type" evidence="6">
    <location>
        <begin position="44"/>
        <end position="214"/>
    </location>
</feature>
<dbReference type="STRING" id="307121.GA0070620_0410"/>
<dbReference type="InterPro" id="IPR006094">
    <property type="entry name" value="Oxid_FAD_bind_N"/>
</dbReference>
<sequence>MPHDPDVSPAVRTAAALTDRVRPERIVTDAAAIEAAVPPWNAAVTDRPAVVIRCEEVGDVQAGVAVAQRLGVPLSVRGRGHDWAGRALRAGGLVLDLSGMNSVRVHPERGQVTVGGGSSIGEVLAAAEEHGLVAVTGTVDSVGMVGLATGGGYGPLSGRFGLAADNLAAATVVLADGSVAVADETGDQDLLWALRGGGGNFGVVVEARFDVHRVPSVVTGTVIYPLDQAAQVLRRLRASHEDMSDELTVQTALLSGPDGAPVVLLAPTWCGPSATGLAEDGPVHALARLGTPVVAAVAEKRLAEGAAELGVMFPYGRHVEIRTRSVPVLSDEVIEALIDHVARKPAPLTAVSLHSFHGAATRVAPQATAFGTRVPHHMVEIISIWTEERESPTHRRWARELASALEPYSLPGGYPNLLAPDAVDQIPFGFGANAERLRTLKARFDPAGVFSAIPLPS</sequence>
<dbReference type="RefSeq" id="WP_091587965.1">
    <property type="nucleotide sequence ID" value="NZ_JBHRWG010000002.1"/>
</dbReference>
<reference evidence="8" key="1">
    <citation type="submission" date="2016-06" db="EMBL/GenBank/DDBJ databases">
        <authorList>
            <person name="Varghese N."/>
        </authorList>
    </citation>
    <scope>NUCLEOTIDE SEQUENCE [LARGE SCALE GENOMIC DNA]</scope>
    <source>
        <strain evidence="8">DSM 45344</strain>
    </source>
</reference>
<evidence type="ECO:0000256" key="4">
    <source>
        <dbReference type="ARBA" id="ARBA00022827"/>
    </source>
</evidence>
<dbReference type="PROSITE" id="PS00862">
    <property type="entry name" value="OX2_COVAL_FAD"/>
    <property type="match status" value="1"/>
</dbReference>
<comment type="cofactor">
    <cofactor evidence="1">
        <name>FAD</name>
        <dbReference type="ChEBI" id="CHEBI:57692"/>
    </cofactor>
</comment>
<gene>
    <name evidence="7" type="ORF">GA0070620_0410</name>
</gene>
<dbReference type="InterPro" id="IPR016167">
    <property type="entry name" value="FAD-bd_PCMH_sub1"/>
</dbReference>